<sequence>MSGKVVNHFRILLAQKATKQQQNIALMDVQRETGIAWSTLNSWANNQVTRYDAPVIQALCEYFECQVGDLLVYEKETIPAP</sequence>
<dbReference type="InterPro" id="IPR010982">
    <property type="entry name" value="Lambda_DNA-bd_dom_sf"/>
</dbReference>
<name>A0A645B6T4_9ZZZZ</name>
<organism evidence="2">
    <name type="scientific">bioreactor metagenome</name>
    <dbReference type="NCBI Taxonomy" id="1076179"/>
    <lineage>
        <taxon>unclassified sequences</taxon>
        <taxon>metagenomes</taxon>
        <taxon>ecological metagenomes</taxon>
    </lineage>
</organism>
<comment type="caution">
    <text evidence="2">The sequence shown here is derived from an EMBL/GenBank/DDBJ whole genome shotgun (WGS) entry which is preliminary data.</text>
</comment>
<dbReference type="Pfam" id="PF13443">
    <property type="entry name" value="HTH_26"/>
    <property type="match status" value="1"/>
</dbReference>
<accession>A0A645B6T4</accession>
<evidence type="ECO:0000259" key="1">
    <source>
        <dbReference type="Pfam" id="PF13443"/>
    </source>
</evidence>
<dbReference type="GO" id="GO:0003677">
    <property type="term" value="F:DNA binding"/>
    <property type="evidence" value="ECO:0007669"/>
    <property type="project" value="InterPro"/>
</dbReference>
<dbReference type="InterPro" id="IPR001387">
    <property type="entry name" value="Cro/C1-type_HTH"/>
</dbReference>
<feature type="domain" description="HTH cro/C1-type" evidence="1">
    <location>
        <begin position="21"/>
        <end position="76"/>
    </location>
</feature>
<dbReference type="Gene3D" id="1.10.260.40">
    <property type="entry name" value="lambda repressor-like DNA-binding domains"/>
    <property type="match status" value="1"/>
</dbReference>
<proteinExistence type="predicted"/>
<dbReference type="EMBL" id="VSSQ01016261">
    <property type="protein sequence ID" value="MPM57424.1"/>
    <property type="molecule type" value="Genomic_DNA"/>
</dbReference>
<reference evidence="2" key="1">
    <citation type="submission" date="2019-08" db="EMBL/GenBank/DDBJ databases">
        <authorList>
            <person name="Kucharzyk K."/>
            <person name="Murdoch R.W."/>
            <person name="Higgins S."/>
            <person name="Loffler F."/>
        </authorList>
    </citation>
    <scope>NUCLEOTIDE SEQUENCE</scope>
</reference>
<protein>
    <recommendedName>
        <fullName evidence="1">HTH cro/C1-type domain-containing protein</fullName>
    </recommendedName>
</protein>
<dbReference type="SUPFAM" id="SSF47413">
    <property type="entry name" value="lambda repressor-like DNA-binding domains"/>
    <property type="match status" value="1"/>
</dbReference>
<evidence type="ECO:0000313" key="2">
    <source>
        <dbReference type="EMBL" id="MPM57424.1"/>
    </source>
</evidence>
<gene>
    <name evidence="2" type="ORF">SDC9_104246</name>
</gene>
<dbReference type="AlphaFoldDB" id="A0A645B6T4"/>